<protein>
    <submittedName>
        <fullName evidence="5">Response regulator of RpoS</fullName>
    </submittedName>
</protein>
<evidence type="ECO:0000256" key="2">
    <source>
        <dbReference type="ARBA" id="ARBA00023012"/>
    </source>
</evidence>
<reference evidence="5 6" key="1">
    <citation type="submission" date="2017-11" db="EMBL/GenBank/DDBJ databases">
        <title>Comparative genomic analysis of Holospora spp., intranuclear symbionts of paramecia.</title>
        <authorList>
            <person name="Garushyants S.K."/>
            <person name="Beliavskaya A."/>
            <person name="Malko D.B."/>
            <person name="Logacheva M.D."/>
            <person name="Rautian M.S."/>
            <person name="Gelfand M.S."/>
        </authorList>
    </citation>
    <scope>NUCLEOTIDE SEQUENCE [LARGE SCALE GENOMIC DNA]</scope>
    <source>
        <strain evidence="6">02AZ16</strain>
    </source>
</reference>
<dbReference type="InterPro" id="IPR001789">
    <property type="entry name" value="Sig_transdc_resp-reg_receiver"/>
</dbReference>
<dbReference type="InterPro" id="IPR050595">
    <property type="entry name" value="Bact_response_regulator"/>
</dbReference>
<evidence type="ECO:0000313" key="5">
    <source>
        <dbReference type="EMBL" id="PPE03943.1"/>
    </source>
</evidence>
<dbReference type="GO" id="GO:0000160">
    <property type="term" value="P:phosphorelay signal transduction system"/>
    <property type="evidence" value="ECO:0007669"/>
    <property type="project" value="UniProtKB-KW"/>
</dbReference>
<proteinExistence type="predicted"/>
<name>A0A2S5R9H3_9PROT</name>
<dbReference type="InterPro" id="IPR011006">
    <property type="entry name" value="CheY-like_superfamily"/>
</dbReference>
<evidence type="ECO:0000313" key="6">
    <source>
        <dbReference type="Proteomes" id="UP000239425"/>
    </source>
</evidence>
<dbReference type="SMART" id="SM00448">
    <property type="entry name" value="REC"/>
    <property type="match status" value="1"/>
</dbReference>
<keyword evidence="2" id="KW-0902">Two-component regulatory system</keyword>
<dbReference type="Gene3D" id="3.40.50.2300">
    <property type="match status" value="1"/>
</dbReference>
<keyword evidence="1 3" id="KW-0597">Phosphoprotein</keyword>
<evidence type="ECO:0000256" key="1">
    <source>
        <dbReference type="ARBA" id="ARBA00022553"/>
    </source>
</evidence>
<dbReference type="PANTHER" id="PTHR44591:SF14">
    <property type="entry name" value="PROTEIN PILG"/>
    <property type="match status" value="1"/>
</dbReference>
<dbReference type="Proteomes" id="UP000239425">
    <property type="component" value="Unassembled WGS sequence"/>
</dbReference>
<evidence type="ECO:0000256" key="3">
    <source>
        <dbReference type="PROSITE-ProRule" id="PRU00169"/>
    </source>
</evidence>
<organism evidence="5 6">
    <name type="scientific">Holospora curviuscula</name>
    <dbReference type="NCBI Taxonomy" id="1082868"/>
    <lineage>
        <taxon>Bacteria</taxon>
        <taxon>Pseudomonadati</taxon>
        <taxon>Pseudomonadota</taxon>
        <taxon>Alphaproteobacteria</taxon>
        <taxon>Holosporales</taxon>
        <taxon>Holosporaceae</taxon>
        <taxon>Holospora</taxon>
    </lineage>
</organism>
<feature type="domain" description="Response regulatory" evidence="4">
    <location>
        <begin position="2"/>
        <end position="131"/>
    </location>
</feature>
<dbReference type="PANTHER" id="PTHR44591">
    <property type="entry name" value="STRESS RESPONSE REGULATOR PROTEIN 1"/>
    <property type="match status" value="1"/>
</dbReference>
<dbReference type="Pfam" id="PF00072">
    <property type="entry name" value="Response_reg"/>
    <property type="match status" value="1"/>
</dbReference>
<comment type="caution">
    <text evidence="5">The sequence shown here is derived from an EMBL/GenBank/DDBJ whole genome shotgun (WGS) entry which is preliminary data.</text>
</comment>
<accession>A0A2S5R9H3</accession>
<dbReference type="PROSITE" id="PS50110">
    <property type="entry name" value="RESPONSE_REGULATORY"/>
    <property type="match status" value="1"/>
</dbReference>
<dbReference type="AlphaFoldDB" id="A0A2S5R9H3"/>
<dbReference type="RefSeq" id="WP_104206758.1">
    <property type="nucleotide sequence ID" value="NZ_PHHC01000080.1"/>
</dbReference>
<dbReference type="SUPFAM" id="SSF52172">
    <property type="entry name" value="CheY-like"/>
    <property type="match status" value="1"/>
</dbReference>
<evidence type="ECO:0000259" key="4">
    <source>
        <dbReference type="PROSITE" id="PS50110"/>
    </source>
</evidence>
<feature type="modified residue" description="4-aspartylphosphate" evidence="3">
    <location>
        <position position="55"/>
    </location>
</feature>
<keyword evidence="6" id="KW-1185">Reference proteome</keyword>
<sequence>MKCLVVDDDPGLLTVMSQYLTQHLPVSWKIYTANNGLQARKVLHCHHGAHLMITDRHMPGESGINLLQFVAETWPNTRFILISSDSKNLQILNKNILYFAPSGGKRVGVKGLFLTKPFSMNGLLHALYELTTE</sequence>
<dbReference type="EMBL" id="PHHC01000080">
    <property type="protein sequence ID" value="PPE03943.1"/>
    <property type="molecule type" value="Genomic_DNA"/>
</dbReference>
<dbReference type="OrthoDB" id="9762726at2"/>
<gene>
    <name evidence="5" type="ORF">HCUR_00724</name>
</gene>